<evidence type="ECO:0000313" key="3">
    <source>
        <dbReference type="EMBL" id="MCQ8771204.1"/>
    </source>
</evidence>
<evidence type="ECO:0000256" key="1">
    <source>
        <dbReference type="SAM" id="MobiDB-lite"/>
    </source>
</evidence>
<sequence>MRRVLAATALTAAALSAGVFGPGAVAHAAGGTPGIDLVGGGIDPERVTTTVDTALQKTTAELGRAAGGGELGRTLPAVGRAGGGALRETTSGVQQFIGGAAGSAAQSIGGAMTGAARDSLPKGSLPEPGSVPGY</sequence>
<organism evidence="3 4">
    <name type="scientific">Streptomyces telluris</name>
    <dbReference type="NCBI Taxonomy" id="2720021"/>
    <lineage>
        <taxon>Bacteria</taxon>
        <taxon>Bacillati</taxon>
        <taxon>Actinomycetota</taxon>
        <taxon>Actinomycetes</taxon>
        <taxon>Kitasatosporales</taxon>
        <taxon>Streptomycetaceae</taxon>
        <taxon>Streptomyces</taxon>
    </lineage>
</organism>
<dbReference type="AlphaFoldDB" id="A0A9X2LHU1"/>
<gene>
    <name evidence="3" type="ORF">NQU55_15735</name>
</gene>
<dbReference type="RefSeq" id="WP_168094448.1">
    <property type="nucleotide sequence ID" value="NZ_JAATER010000254.1"/>
</dbReference>
<keyword evidence="2" id="KW-0732">Signal</keyword>
<protein>
    <recommendedName>
        <fullName evidence="5">ATP-binding protein</fullName>
    </recommendedName>
</protein>
<evidence type="ECO:0008006" key="5">
    <source>
        <dbReference type="Google" id="ProtNLM"/>
    </source>
</evidence>
<name>A0A9X2LHU1_9ACTN</name>
<dbReference type="EMBL" id="JANIID010000012">
    <property type="protein sequence ID" value="MCQ8771204.1"/>
    <property type="molecule type" value="Genomic_DNA"/>
</dbReference>
<comment type="caution">
    <text evidence="3">The sequence shown here is derived from an EMBL/GenBank/DDBJ whole genome shotgun (WGS) entry which is preliminary data.</text>
</comment>
<feature type="region of interest" description="Disordered" evidence="1">
    <location>
        <begin position="112"/>
        <end position="134"/>
    </location>
</feature>
<proteinExistence type="predicted"/>
<dbReference type="Proteomes" id="UP001142374">
    <property type="component" value="Unassembled WGS sequence"/>
</dbReference>
<feature type="signal peptide" evidence="2">
    <location>
        <begin position="1"/>
        <end position="28"/>
    </location>
</feature>
<feature type="chain" id="PRO_5040786757" description="ATP-binding protein" evidence="2">
    <location>
        <begin position="29"/>
        <end position="134"/>
    </location>
</feature>
<reference evidence="3" key="1">
    <citation type="submission" date="2022-06" db="EMBL/GenBank/DDBJ databases">
        <title>WGS of actinobacteria.</title>
        <authorList>
            <person name="Thawai C."/>
        </authorList>
    </citation>
    <scope>NUCLEOTIDE SEQUENCE</scope>
    <source>
        <strain evidence="3">AA8</strain>
    </source>
</reference>
<evidence type="ECO:0000313" key="4">
    <source>
        <dbReference type="Proteomes" id="UP001142374"/>
    </source>
</evidence>
<accession>A0A9X2LHU1</accession>
<evidence type="ECO:0000256" key="2">
    <source>
        <dbReference type="SAM" id="SignalP"/>
    </source>
</evidence>
<keyword evidence="4" id="KW-1185">Reference proteome</keyword>